<keyword evidence="4" id="KW-1185">Reference proteome</keyword>
<sequence length="293" mass="33362">MPGVPRAEQSVVAKIHYVRRPNDGEPLETFLYELPEGKSRPSNVDHEEFETTITDVRTVSEDFTLEQNGFKLAQLLVPDDINWQDEAEVKRCYYPRLEELLLRETGASRVHIFDHTLRHGTAKQSKDQLARSADKPAPRGQPVVRAHVDYTLKSGRERLHTLLPDEASRLEKTPYAVIQAWRPLAGPVEDSPLAMADAATVDQKDLLPNTLHFPGRTGEVYGVAYNPAHRWYYAKGIDTDEAYVFVCYDSRSNRARFTPHTGFVDPTTREDAPPRRSVESRAYVFWENETAEA</sequence>
<evidence type="ECO:0008006" key="5">
    <source>
        <dbReference type="Google" id="ProtNLM"/>
    </source>
</evidence>
<feature type="compositionally biased region" description="Basic and acidic residues" evidence="2">
    <location>
        <begin position="124"/>
        <end position="137"/>
    </location>
</feature>
<reference evidence="3 4" key="1">
    <citation type="journal article" date="2024" name="Nat. Commun.">
        <title>Phylogenomics reveals the evolutionary origins of lichenization in chlorophyte algae.</title>
        <authorList>
            <person name="Puginier C."/>
            <person name="Libourel C."/>
            <person name="Otte J."/>
            <person name="Skaloud P."/>
            <person name="Haon M."/>
            <person name="Grisel S."/>
            <person name="Petersen M."/>
            <person name="Berrin J.G."/>
            <person name="Delaux P.M."/>
            <person name="Dal Grande F."/>
            <person name="Keller J."/>
        </authorList>
    </citation>
    <scope>NUCLEOTIDE SEQUENCE [LARGE SCALE GENOMIC DNA]</scope>
    <source>
        <strain evidence="3 4">SAG 2145</strain>
    </source>
</reference>
<feature type="region of interest" description="Disordered" evidence="2">
    <location>
        <begin position="121"/>
        <end position="140"/>
    </location>
</feature>
<gene>
    <name evidence="3" type="ORF">WJX74_011118</name>
</gene>
<comment type="caution">
    <text evidence="3">The sequence shown here is derived from an EMBL/GenBank/DDBJ whole genome shotgun (WGS) entry which is preliminary data.</text>
</comment>
<dbReference type="EMBL" id="JALJOS010000002">
    <property type="protein sequence ID" value="KAK9843374.1"/>
    <property type="molecule type" value="Genomic_DNA"/>
</dbReference>
<dbReference type="PANTHER" id="PTHR34598">
    <property type="entry name" value="BLL6449 PROTEIN"/>
    <property type="match status" value="1"/>
</dbReference>
<evidence type="ECO:0000256" key="2">
    <source>
        <dbReference type="SAM" id="MobiDB-lite"/>
    </source>
</evidence>
<proteinExistence type="inferred from homology"/>
<name>A0AAW1SAR8_9CHLO</name>
<dbReference type="GO" id="GO:0016491">
    <property type="term" value="F:oxidoreductase activity"/>
    <property type="evidence" value="ECO:0007669"/>
    <property type="project" value="InterPro"/>
</dbReference>
<dbReference type="PANTHER" id="PTHR34598:SF3">
    <property type="entry name" value="OXIDOREDUCTASE AN1597"/>
    <property type="match status" value="1"/>
</dbReference>
<accession>A0AAW1SAR8</accession>
<organism evidence="3 4">
    <name type="scientific">Apatococcus lobatus</name>
    <dbReference type="NCBI Taxonomy" id="904363"/>
    <lineage>
        <taxon>Eukaryota</taxon>
        <taxon>Viridiplantae</taxon>
        <taxon>Chlorophyta</taxon>
        <taxon>core chlorophytes</taxon>
        <taxon>Trebouxiophyceae</taxon>
        <taxon>Chlorellales</taxon>
        <taxon>Chlorellaceae</taxon>
        <taxon>Apatococcus</taxon>
    </lineage>
</organism>
<comment type="similarity">
    <text evidence="1">Belongs to the asaB hydroxylase/desaturase family.</text>
</comment>
<protein>
    <recommendedName>
        <fullName evidence="5">Methyltransferase</fullName>
    </recommendedName>
</protein>
<evidence type="ECO:0000313" key="4">
    <source>
        <dbReference type="Proteomes" id="UP001438707"/>
    </source>
</evidence>
<dbReference type="InterPro" id="IPR044053">
    <property type="entry name" value="AsaB-like"/>
</dbReference>
<dbReference type="AlphaFoldDB" id="A0AAW1SAR8"/>
<evidence type="ECO:0000313" key="3">
    <source>
        <dbReference type="EMBL" id="KAK9843374.1"/>
    </source>
</evidence>
<dbReference type="NCBIfam" id="NF041278">
    <property type="entry name" value="CmcJ_NvfI_EfuI"/>
    <property type="match status" value="1"/>
</dbReference>
<evidence type="ECO:0000256" key="1">
    <source>
        <dbReference type="ARBA" id="ARBA00023604"/>
    </source>
</evidence>
<dbReference type="Proteomes" id="UP001438707">
    <property type="component" value="Unassembled WGS sequence"/>
</dbReference>